<dbReference type="EMBL" id="RJKL01000001">
    <property type="protein sequence ID" value="ROP32267.1"/>
    <property type="molecule type" value="Genomic_DNA"/>
</dbReference>
<name>A0A3N1GPV0_9ACTN</name>
<evidence type="ECO:0000313" key="2">
    <source>
        <dbReference type="EMBL" id="ROP32267.1"/>
    </source>
</evidence>
<evidence type="ECO:0000256" key="1">
    <source>
        <dbReference type="SAM" id="MobiDB-lite"/>
    </source>
</evidence>
<dbReference type="RefSeq" id="WP_211353759.1">
    <property type="nucleotide sequence ID" value="NZ_RJKL01000001.1"/>
</dbReference>
<protein>
    <submittedName>
        <fullName evidence="2">Uncharacterized protein</fullName>
    </submittedName>
</protein>
<dbReference type="Proteomes" id="UP000271683">
    <property type="component" value="Unassembled WGS sequence"/>
</dbReference>
<sequence length="121" mass="12740">MSGLSDAERDAGEIVRLLAGLVARLQPGEQDRGTEQEMLAALAEDGGAAAARVLAYLRTLRGAGDGANVAVPPRLGPWRHWVPPRGNLFGGTAAPPRLLGGPAAPPRIEELPRPRRRDPGE</sequence>
<feature type="compositionally biased region" description="Low complexity" evidence="1">
    <location>
        <begin position="93"/>
        <end position="102"/>
    </location>
</feature>
<gene>
    <name evidence="2" type="ORF">EDD30_5203</name>
</gene>
<proteinExistence type="predicted"/>
<reference evidence="2 3" key="1">
    <citation type="submission" date="2018-11" db="EMBL/GenBank/DDBJ databases">
        <title>Sequencing the genomes of 1000 actinobacteria strains.</title>
        <authorList>
            <person name="Klenk H.-P."/>
        </authorList>
    </citation>
    <scope>NUCLEOTIDE SEQUENCE [LARGE SCALE GENOMIC DNA]</scope>
    <source>
        <strain evidence="2 3">DSM 43634</strain>
    </source>
</reference>
<comment type="caution">
    <text evidence="2">The sequence shown here is derived from an EMBL/GenBank/DDBJ whole genome shotgun (WGS) entry which is preliminary data.</text>
</comment>
<evidence type="ECO:0000313" key="3">
    <source>
        <dbReference type="Proteomes" id="UP000271683"/>
    </source>
</evidence>
<feature type="compositionally biased region" description="Basic and acidic residues" evidence="1">
    <location>
        <begin position="107"/>
        <end position="121"/>
    </location>
</feature>
<organism evidence="2 3">
    <name type="scientific">Couchioplanes caeruleus</name>
    <dbReference type="NCBI Taxonomy" id="56438"/>
    <lineage>
        <taxon>Bacteria</taxon>
        <taxon>Bacillati</taxon>
        <taxon>Actinomycetota</taxon>
        <taxon>Actinomycetes</taxon>
        <taxon>Micromonosporales</taxon>
        <taxon>Micromonosporaceae</taxon>
        <taxon>Couchioplanes</taxon>
    </lineage>
</organism>
<dbReference type="AlphaFoldDB" id="A0A3N1GPV0"/>
<accession>A0A3N1GPV0</accession>
<feature type="region of interest" description="Disordered" evidence="1">
    <location>
        <begin position="87"/>
        <end position="121"/>
    </location>
</feature>